<keyword evidence="1" id="KW-0238">DNA-binding</keyword>
<dbReference type="EMBL" id="JAOPJF010000032">
    <property type="protein sequence ID" value="KAK1144264.1"/>
    <property type="molecule type" value="Genomic_DNA"/>
</dbReference>
<accession>A0ACC3B1Z3</accession>
<proteinExistence type="predicted"/>
<evidence type="ECO:0000313" key="1">
    <source>
        <dbReference type="EMBL" id="KAK1144264.1"/>
    </source>
</evidence>
<protein>
    <submittedName>
        <fullName evidence="1">DNA-binding transcriptional regulator ume6</fullName>
    </submittedName>
</protein>
<gene>
    <name evidence="1" type="primary">UME6_2</name>
    <name evidence="1" type="ORF">N8T08_005677</name>
</gene>
<evidence type="ECO:0000313" key="2">
    <source>
        <dbReference type="Proteomes" id="UP001177260"/>
    </source>
</evidence>
<organism evidence="1 2">
    <name type="scientific">Aspergillus melleus</name>
    <dbReference type="NCBI Taxonomy" id="138277"/>
    <lineage>
        <taxon>Eukaryota</taxon>
        <taxon>Fungi</taxon>
        <taxon>Dikarya</taxon>
        <taxon>Ascomycota</taxon>
        <taxon>Pezizomycotina</taxon>
        <taxon>Eurotiomycetes</taxon>
        <taxon>Eurotiomycetidae</taxon>
        <taxon>Eurotiales</taxon>
        <taxon>Aspergillaceae</taxon>
        <taxon>Aspergillus</taxon>
        <taxon>Aspergillus subgen. Circumdati</taxon>
    </lineage>
</organism>
<name>A0ACC3B1Z3_9EURO</name>
<dbReference type="Proteomes" id="UP001177260">
    <property type="component" value="Unassembled WGS sequence"/>
</dbReference>
<reference evidence="1 2" key="1">
    <citation type="journal article" date="2023" name="ACS Omega">
        <title>Identification of the Neoaspergillic Acid Biosynthesis Gene Cluster by Establishing an In Vitro CRISPR-Ribonucleoprotein Genetic System in Aspergillus melleus.</title>
        <authorList>
            <person name="Yuan B."/>
            <person name="Grau M.F."/>
            <person name="Murata R.M."/>
            <person name="Torok T."/>
            <person name="Venkateswaran K."/>
            <person name="Stajich J.E."/>
            <person name="Wang C.C.C."/>
        </authorList>
    </citation>
    <scope>NUCLEOTIDE SEQUENCE [LARGE SCALE GENOMIC DNA]</scope>
    <source>
        <strain evidence="1 2">IMV 1140</strain>
    </source>
</reference>
<sequence>MPASAKKKSTPSSDAPTKLASADSQPSSSSESTPGVTEKNAAKLHKRSRSGCFTCRLRRKKCDEKHPSCGACINLNVKCEYKRPIWWGNAEQRKIQKERIKNKIKQTKMNERNGSLTGRIGFPNHPSLMPSPNQAVNHAVDASGLSRSVAVTSPTSPEFEFGRPIFPDQYDIFASHLPTPAINQPLYGSYATPFEIDVKTERQTYINEMPLQHNAASSTFSNFAPPQLNAPLPPFQCEEWFQDEGFPQVAPALPGIDPALCEQSIEQTYAMLQANIPVSDHDRPLLDHFIHNVLRIIFPVLEAHQRGHIRAQAILQALETNKCYLHCCLSVSAIHLKTTEGIVSEQIDHDIMRHRFEAVSQLCLALGEDTKHEEILDATLAMIFFHCSVGPADDYLPDIPWFDHFQAATNLVHRLGLPTAGPTCGHPYMLPPFNMTLTSWIDILGSTMHGRTPEFAHMYRSKHLSGASSGLRELMGCDDRVMYLISEIACLDALKNEGRIDEMSVCSHVSALGRQLEFTEPMDQTIESPYSPTGALRPDVLTKNMTAVYRIAARIYLCSLVPGFDRSQPSNLNLVAAAANTIECIPSGPEGYDRSLVWPLLITGAYSSPGSHFRTLLAERVVALGDTADLGSFGRMYRLLQEVWRISDDAAEPLYGVEECSSSSSASSVKIEDSDTPPQDINDTEWILKEVKPPPVHWRDVMQQNGWDYLLL</sequence>
<comment type="caution">
    <text evidence="1">The sequence shown here is derived from an EMBL/GenBank/DDBJ whole genome shotgun (WGS) entry which is preliminary data.</text>
</comment>
<keyword evidence="2" id="KW-1185">Reference proteome</keyword>